<organism evidence="2">
    <name type="scientific">uncultured marine thaumarchaeote AD1000_45_G09</name>
    <dbReference type="NCBI Taxonomy" id="1455919"/>
    <lineage>
        <taxon>Archaea</taxon>
        <taxon>Nitrososphaerota</taxon>
        <taxon>environmental samples</taxon>
    </lineage>
</organism>
<sequence>MEELAGGNQRFAQGGGKDKSKKNAAIEKVKSMVLGV</sequence>
<evidence type="ECO:0000313" key="2">
    <source>
        <dbReference type="EMBL" id="AIE94398.1"/>
    </source>
</evidence>
<name>A0A075FSU6_9ARCH</name>
<accession>A0A075FSU6</accession>
<dbReference type="Gene3D" id="3.10.310.40">
    <property type="match status" value="1"/>
</dbReference>
<dbReference type="AlphaFoldDB" id="A0A075FSU6"/>
<protein>
    <submittedName>
        <fullName evidence="2">Uncharacterized protein</fullName>
    </submittedName>
</protein>
<dbReference type="EMBL" id="KF900421">
    <property type="protein sequence ID" value="AIE94398.1"/>
    <property type="molecule type" value="Genomic_DNA"/>
</dbReference>
<reference evidence="2" key="1">
    <citation type="journal article" date="2014" name="Genome Biol. Evol.">
        <title>Pangenome evidence for extensive interdomain horizontal transfer affecting lineage core and shell genes in uncultured planktonic thaumarchaeota and euryarchaeota.</title>
        <authorList>
            <person name="Deschamps P."/>
            <person name="Zivanovic Y."/>
            <person name="Moreira D."/>
            <person name="Rodriguez-Valera F."/>
            <person name="Lopez-Garcia P."/>
        </authorList>
    </citation>
    <scope>NUCLEOTIDE SEQUENCE</scope>
</reference>
<feature type="region of interest" description="Disordered" evidence="1">
    <location>
        <begin position="1"/>
        <end position="23"/>
    </location>
</feature>
<evidence type="ECO:0000256" key="1">
    <source>
        <dbReference type="SAM" id="MobiDB-lite"/>
    </source>
</evidence>
<proteinExistence type="predicted"/>